<dbReference type="InterPro" id="IPR051162">
    <property type="entry name" value="T4SS_component"/>
</dbReference>
<evidence type="ECO:0000259" key="2">
    <source>
        <dbReference type="Pfam" id="PF14338"/>
    </source>
</evidence>
<evidence type="ECO:0000313" key="3">
    <source>
        <dbReference type="EMBL" id="MBU9728866.1"/>
    </source>
</evidence>
<dbReference type="Gene3D" id="3.40.50.300">
    <property type="entry name" value="P-loop containing nucleotide triphosphate hydrolases"/>
    <property type="match status" value="2"/>
</dbReference>
<dbReference type="PANTHER" id="PTHR30121:SF6">
    <property type="entry name" value="SLR6007 PROTEIN"/>
    <property type="match status" value="1"/>
</dbReference>
<dbReference type="InterPro" id="IPR025745">
    <property type="entry name" value="Mrr-like_N_dom"/>
</dbReference>
<dbReference type="InterPro" id="IPR027417">
    <property type="entry name" value="P-loop_NTPase"/>
</dbReference>
<comment type="caution">
    <text evidence="3">The sequence shown here is derived from an EMBL/GenBank/DDBJ whole genome shotgun (WGS) entry which is preliminary data.</text>
</comment>
<evidence type="ECO:0000259" key="1">
    <source>
        <dbReference type="Pfam" id="PF01935"/>
    </source>
</evidence>
<sequence>MMKQLVNALYQNIVNQIQPFKSNIVRIEGINNPIIYQCVCEKIQREYGIEEFIAKLTREKYKEFKEANHPEWNQALNYLHKGKNNTYSESYSIGYAEDSFVDFNNAITRWRNESANQISSRTSLILLMGTEAAQDTGGLADTSFVISPKSMIATLSRDYSVWFSDIIRTNDIHEDYKKPIHALYKALFTQISTDIFKLSDFIDGLQELTFDSIQELVSHICETLNVTWGIPSIVDKKAVPKVSILNKGASDGAKIITSAAKFIERSDDIPSKKFLERLQLKFKKYAERHNIDTTASFPEENPVFRDYEEFEKAVTDFMRGIDLDVNRSKLLEVDYSIIHEIVGTSLPKLPKEKIQTYSGSPVEVYSRIFLDVIKGFYSANSAYPTQISIYVDKISLSDCPDDQKEERPDDQKEDSFLHVCNFVGGILHFFNELAIDIDGQLMEFKYSDVNCEDPFDFANYDKVKDKIKSTGKWGNPSKVQFIVTATNDENLYKCEYRWAFSPYSPWLNAFSYLADIFVNPDGASYILPTLVACSNIQEYLDCESEDEFYAHLQKFRGVELFDEHKNKIRECFENSLTGLFDLVCNDFKDFTLTLTQHGFYNAGNKLRALVQSYTNLMKSVHDHYSSFTDDQKENINLLINIFVITSNTAVLSNSDMCDVIVPAYNPVMLEKMDAQQLFLRRGFNELLDNLMSEEYSESVLKSKFANLVQLSSITQATDSIIKKADEYLVCQNMWEYFGVYYGINNSNDILEGTAFGPSMVADDEDASAMLRSTPKSNIIVRNVLDYIRTFPARVDGLKIAFIAPTDMQHIVSAVHSIAKILDNEYFPATINIKLICLNSKKNSAAYLRRWLDSYFSDDRSVKVNTYLYNSTVCSKADVEGMKEVLKNHDLCFTYNILQSTRVQFDLGTDEDIDINYEKFPMTFTPDTIPATHGRKRRVNISQFQFLAAKQHTQASHIAGHPHSLDGTYRIYRTLELTEIQEAIIEVAHGSCKWVVCVDQAIDRHILENSNSKIIGFTTGEGRYGELNVTVSARKDILTDIKQMLRHRITEKFSNWDKDRLQKAVNYCVDELSQYMDGSRILKALNPYDYEIHSFLAYILTLQMLGLTKKDNNYILRALISLDSYKHWFAEDDEVSNDNKRPDFMLIEIPYTPNNVAVGEKLQIKAKIIECKMGYKNESLIARAKLQLEKGLRTMSMNWRPNAEGVMHRYWLNQLYRAIIFSPLNLSDTSSANNEYNIVREKIYGILNGEYMIDWTGDIFAFWLDDNNDTPDEYEIHSTLPSELASQNVLIGSMVCHNCGQMFIQKMLLPAEDRTSAFAYNDIATIETDEEEEETEQEMELITAEGLTIPKTKDVYIPFLIHLADLNEHARQESLLWFKDHFHISERDCRIVYESNGHLKWETVLDFAITELRKAKLLENSSVGNFHITDLGKKTVELLNNDNENLDFFEIIDLASQSNVENVNPVAPDSEDSSLEVDEATLTGVNNLEDIRVLLGKDKRNMPVYWEFGHNKLANRHILITGTSGQGKTYAIQAMILELAEQNISSVVFDYTDGFLPGKLEPEFEKKLEGKITQEVAIVNRIPVNPFRLQQIDIPPFGSVPEKSTTVAGRISDILKHVYSFGDQQAASIYTACKQGIDQYGTGMDFAKLRNLLQETGSAQAKSVLSKMAQFFDMDLFDSAREFNWKDVTQGDGKVTIIQLTGLDRELQTVVTEIMMWDAWYSLTKFGNKNLPFVVVLDEAQNLSFKEKSPAEKILREGRKYGWSAWFATQFLKGALDSGEISNLQQAAERLYFKPTGEEMSYIADQIADNKSETAEWQNVIKGIQKGQCVVQGDRIKQNGQFGAVRPTLINVSSFKERI</sequence>
<keyword evidence="4" id="KW-1185">Reference proteome</keyword>
<dbReference type="Pfam" id="PF01935">
    <property type="entry name" value="DUF87"/>
    <property type="match status" value="1"/>
</dbReference>
<evidence type="ECO:0000313" key="4">
    <source>
        <dbReference type="Proteomes" id="UP001314681"/>
    </source>
</evidence>
<feature type="domain" description="Helicase HerA central" evidence="1">
    <location>
        <begin position="1500"/>
        <end position="1713"/>
    </location>
</feature>
<dbReference type="PANTHER" id="PTHR30121">
    <property type="entry name" value="UNCHARACTERIZED PROTEIN YJGR-RELATED"/>
    <property type="match status" value="1"/>
</dbReference>
<dbReference type="SUPFAM" id="SSF52540">
    <property type="entry name" value="P-loop containing nucleoside triphosphate hydrolases"/>
    <property type="match status" value="1"/>
</dbReference>
<gene>
    <name evidence="3" type="ORF">KTH90_23005</name>
</gene>
<accession>A0ABS6KEB7</accession>
<organism evidence="3 4">
    <name type="scientific">Diplocloster modestus</name>
    <dbReference type="NCBI Taxonomy" id="2850322"/>
    <lineage>
        <taxon>Bacteria</taxon>
        <taxon>Bacillati</taxon>
        <taxon>Bacillota</taxon>
        <taxon>Clostridia</taxon>
        <taxon>Lachnospirales</taxon>
        <taxon>Lachnospiraceae</taxon>
        <taxon>Diplocloster</taxon>
    </lineage>
</organism>
<dbReference type="EMBL" id="JAHQCX010000025">
    <property type="protein sequence ID" value="MBU9728866.1"/>
    <property type="molecule type" value="Genomic_DNA"/>
</dbReference>
<dbReference type="Proteomes" id="UP001314681">
    <property type="component" value="Unassembled WGS sequence"/>
</dbReference>
<reference evidence="3 4" key="1">
    <citation type="submission" date="2021-06" db="EMBL/GenBank/DDBJ databases">
        <title>Description of novel taxa of the family Lachnospiraceae.</title>
        <authorList>
            <person name="Chaplin A.V."/>
            <person name="Sokolova S.R."/>
            <person name="Pikina A.P."/>
            <person name="Korzhanova M."/>
            <person name="Belova V."/>
            <person name="Korostin D."/>
            <person name="Efimov B.A."/>
        </authorList>
    </citation>
    <scope>NUCLEOTIDE SEQUENCE [LARGE SCALE GENOMIC DNA]</scope>
    <source>
        <strain evidence="3 4">ASD4241</strain>
    </source>
</reference>
<feature type="domain" description="Restriction system protein Mrr-like N-terminal" evidence="2">
    <location>
        <begin position="1354"/>
        <end position="1435"/>
    </location>
</feature>
<dbReference type="RefSeq" id="WP_238727528.1">
    <property type="nucleotide sequence ID" value="NZ_JAHQCX010000025.1"/>
</dbReference>
<dbReference type="InterPro" id="IPR002789">
    <property type="entry name" value="HerA_central"/>
</dbReference>
<protein>
    <submittedName>
        <fullName evidence="3">DUF87 domain-containing protein</fullName>
    </submittedName>
</protein>
<proteinExistence type="predicted"/>
<name>A0ABS6KEB7_9FIRM</name>
<dbReference type="Pfam" id="PF14338">
    <property type="entry name" value="Mrr_N"/>
    <property type="match status" value="1"/>
</dbReference>